<keyword evidence="2" id="KW-0238">DNA-binding</keyword>
<dbReference type="PROSITE" id="PS51077">
    <property type="entry name" value="HTH_ICLR"/>
    <property type="match status" value="1"/>
</dbReference>
<evidence type="ECO:0000313" key="7">
    <source>
        <dbReference type="Proteomes" id="UP000316181"/>
    </source>
</evidence>
<dbReference type="GO" id="GO:0003677">
    <property type="term" value="F:DNA binding"/>
    <property type="evidence" value="ECO:0007669"/>
    <property type="project" value="UniProtKB-KW"/>
</dbReference>
<dbReference type="InterPro" id="IPR036388">
    <property type="entry name" value="WH-like_DNA-bd_sf"/>
</dbReference>
<keyword evidence="7" id="KW-1185">Reference proteome</keyword>
<keyword evidence="1" id="KW-0805">Transcription regulation</keyword>
<dbReference type="InterPro" id="IPR029016">
    <property type="entry name" value="GAF-like_dom_sf"/>
</dbReference>
<evidence type="ECO:0000256" key="1">
    <source>
        <dbReference type="ARBA" id="ARBA00023015"/>
    </source>
</evidence>
<evidence type="ECO:0000259" key="4">
    <source>
        <dbReference type="PROSITE" id="PS51077"/>
    </source>
</evidence>
<dbReference type="Gene3D" id="3.30.450.40">
    <property type="match status" value="1"/>
</dbReference>
<dbReference type="SMART" id="SM00346">
    <property type="entry name" value="HTH_ICLR"/>
    <property type="match status" value="1"/>
</dbReference>
<dbReference type="AlphaFoldDB" id="A0A542SQM3"/>
<proteinExistence type="predicted"/>
<dbReference type="PROSITE" id="PS51078">
    <property type="entry name" value="ICLR_ED"/>
    <property type="match status" value="1"/>
</dbReference>
<evidence type="ECO:0000256" key="3">
    <source>
        <dbReference type="ARBA" id="ARBA00023163"/>
    </source>
</evidence>
<feature type="domain" description="IclR-ED" evidence="5">
    <location>
        <begin position="108"/>
        <end position="289"/>
    </location>
</feature>
<dbReference type="EMBL" id="VFNV01000001">
    <property type="protein sequence ID" value="TQK76895.1"/>
    <property type="molecule type" value="Genomic_DNA"/>
</dbReference>
<evidence type="ECO:0000313" key="6">
    <source>
        <dbReference type="EMBL" id="TQK76895.1"/>
    </source>
</evidence>
<evidence type="ECO:0000259" key="5">
    <source>
        <dbReference type="PROSITE" id="PS51078"/>
    </source>
</evidence>
<organism evidence="6 7">
    <name type="scientific">Rarobacter incanus</name>
    <dbReference type="NCBI Taxonomy" id="153494"/>
    <lineage>
        <taxon>Bacteria</taxon>
        <taxon>Bacillati</taxon>
        <taxon>Actinomycetota</taxon>
        <taxon>Actinomycetes</taxon>
        <taxon>Micrococcales</taxon>
        <taxon>Rarobacteraceae</taxon>
        <taxon>Rarobacter</taxon>
    </lineage>
</organism>
<reference evidence="6 7" key="1">
    <citation type="submission" date="2019-06" db="EMBL/GenBank/DDBJ databases">
        <title>Sequencing the genomes of 1000 actinobacteria strains.</title>
        <authorList>
            <person name="Klenk H.-P."/>
        </authorList>
    </citation>
    <scope>NUCLEOTIDE SEQUENCE [LARGE SCALE GENOMIC DNA]</scope>
    <source>
        <strain evidence="6 7">DSM 10596</strain>
    </source>
</reference>
<dbReference type="Pfam" id="PF01614">
    <property type="entry name" value="IclR_C"/>
    <property type="match status" value="1"/>
</dbReference>
<dbReference type="Pfam" id="PF09339">
    <property type="entry name" value="HTH_IclR"/>
    <property type="match status" value="1"/>
</dbReference>
<keyword evidence="3" id="KW-0804">Transcription</keyword>
<dbReference type="GO" id="GO:0003700">
    <property type="term" value="F:DNA-binding transcription factor activity"/>
    <property type="evidence" value="ECO:0007669"/>
    <property type="project" value="TreeGrafter"/>
</dbReference>
<evidence type="ECO:0000256" key="2">
    <source>
        <dbReference type="ARBA" id="ARBA00023125"/>
    </source>
</evidence>
<dbReference type="PANTHER" id="PTHR30136">
    <property type="entry name" value="HELIX-TURN-HELIX TRANSCRIPTIONAL REGULATOR, ICLR FAMILY"/>
    <property type="match status" value="1"/>
</dbReference>
<feature type="domain" description="HTH iclR-type" evidence="4">
    <location>
        <begin position="44"/>
        <end position="105"/>
    </location>
</feature>
<dbReference type="InterPro" id="IPR005471">
    <property type="entry name" value="Tscrpt_reg_IclR_N"/>
</dbReference>
<dbReference type="Proteomes" id="UP000316181">
    <property type="component" value="Unassembled WGS sequence"/>
</dbReference>
<name>A0A542SQM3_9MICO</name>
<gene>
    <name evidence="6" type="ORF">FB389_1596</name>
</gene>
<dbReference type="GO" id="GO:0045892">
    <property type="term" value="P:negative regulation of DNA-templated transcription"/>
    <property type="evidence" value="ECO:0007669"/>
    <property type="project" value="TreeGrafter"/>
</dbReference>
<comment type="caution">
    <text evidence="6">The sequence shown here is derived from an EMBL/GenBank/DDBJ whole genome shotgun (WGS) entry which is preliminary data.</text>
</comment>
<dbReference type="Gene3D" id="1.10.10.10">
    <property type="entry name" value="Winged helix-like DNA-binding domain superfamily/Winged helix DNA-binding domain"/>
    <property type="match status" value="1"/>
</dbReference>
<dbReference type="SUPFAM" id="SSF55781">
    <property type="entry name" value="GAF domain-like"/>
    <property type="match status" value="1"/>
</dbReference>
<dbReference type="InterPro" id="IPR014757">
    <property type="entry name" value="Tscrpt_reg_IclR_C"/>
</dbReference>
<dbReference type="PANTHER" id="PTHR30136:SF24">
    <property type="entry name" value="HTH-TYPE TRANSCRIPTIONAL REPRESSOR ALLR"/>
    <property type="match status" value="1"/>
</dbReference>
<dbReference type="SUPFAM" id="SSF46785">
    <property type="entry name" value="Winged helix' DNA-binding domain"/>
    <property type="match status" value="1"/>
</dbReference>
<accession>A0A542SQM3</accession>
<sequence>MLVGRGRSAGPLIGFAGARGATIEGMSEQGAAQVAEGKQAGTLIQSVSRASAIMMAVAESDAGVSARDVAERVGINAATAHNLLRTLLHEGLLEKAPGPAYVLGPAARVLAAAASRLRRPPQAFHEALTGLAAETGETAYLGAWSGDQISLVESVESMHTLRLVPRPLGPEMDTINARATAKILLAYCPEDVKDSVLDRCAFPALTPATIVTRAAFEAELVRVRAAGVAYDREEYLQGASCVSAPIWVGSAVPACLSLHVPQSRFAGQFERLTEATVRYAEQASVRSTR</sequence>
<protein>
    <submittedName>
        <fullName evidence="6">IclR family transcriptional regulator</fullName>
    </submittedName>
</protein>
<dbReference type="InterPro" id="IPR036390">
    <property type="entry name" value="WH_DNA-bd_sf"/>
</dbReference>
<dbReference type="InterPro" id="IPR050707">
    <property type="entry name" value="HTH_MetabolicPath_Reg"/>
</dbReference>